<dbReference type="AlphaFoldDB" id="A0A8D2KUV6"/>
<keyword evidence="8" id="KW-1185">Reference proteome</keyword>
<dbReference type="PANTHER" id="PTHR46794:SF2">
    <property type="entry name" value="AMELOGENIN, X ISOFORM"/>
    <property type="match status" value="1"/>
</dbReference>
<evidence type="ECO:0000256" key="4">
    <source>
        <dbReference type="ARBA" id="ARBA00022530"/>
    </source>
</evidence>
<feature type="region of interest" description="Disordered" evidence="6">
    <location>
        <begin position="115"/>
        <end position="175"/>
    </location>
</feature>
<proteinExistence type="inferred from homology"/>
<keyword evidence="4" id="KW-0272">Extracellular matrix</keyword>
<organism evidence="7 8">
    <name type="scientific">Varanus komodoensis</name>
    <name type="common">Komodo dragon</name>
    <dbReference type="NCBI Taxonomy" id="61221"/>
    <lineage>
        <taxon>Eukaryota</taxon>
        <taxon>Metazoa</taxon>
        <taxon>Chordata</taxon>
        <taxon>Craniata</taxon>
        <taxon>Vertebrata</taxon>
        <taxon>Euteleostomi</taxon>
        <taxon>Lepidosauria</taxon>
        <taxon>Squamata</taxon>
        <taxon>Bifurcata</taxon>
        <taxon>Unidentata</taxon>
        <taxon>Episquamata</taxon>
        <taxon>Toxicofera</taxon>
        <taxon>Anguimorpha</taxon>
        <taxon>Paleoanguimorpha</taxon>
        <taxon>Varanoidea</taxon>
        <taxon>Varanidae</taxon>
        <taxon>Varanus</taxon>
    </lineage>
</organism>
<reference evidence="7" key="1">
    <citation type="submission" date="2025-08" db="UniProtKB">
        <authorList>
            <consortium name="Ensembl"/>
        </authorList>
    </citation>
    <scope>IDENTIFICATION</scope>
</reference>
<evidence type="ECO:0000313" key="7">
    <source>
        <dbReference type="Ensembl" id="ENSVKKP00000008916.1"/>
    </source>
</evidence>
<reference evidence="7" key="2">
    <citation type="submission" date="2025-09" db="UniProtKB">
        <authorList>
            <consortium name="Ensembl"/>
        </authorList>
    </citation>
    <scope>IDENTIFICATION</scope>
</reference>
<dbReference type="Pfam" id="PF02948">
    <property type="entry name" value="Amelogenin"/>
    <property type="match status" value="1"/>
</dbReference>
<comment type="similarity">
    <text evidence="2">Belongs to the amelogenin family.</text>
</comment>
<keyword evidence="3" id="KW-0964">Secreted</keyword>
<evidence type="ECO:0000256" key="1">
    <source>
        <dbReference type="ARBA" id="ARBA00004498"/>
    </source>
</evidence>
<feature type="compositionally biased region" description="Pro residues" evidence="6">
    <location>
        <begin position="160"/>
        <end position="169"/>
    </location>
</feature>
<keyword evidence="5" id="KW-0091">Biomineralization</keyword>
<dbReference type="OMA" id="NMLRYPY"/>
<dbReference type="GO" id="GO:0030345">
    <property type="term" value="F:structural constituent of tooth enamel"/>
    <property type="evidence" value="ECO:0007669"/>
    <property type="project" value="TreeGrafter"/>
</dbReference>
<dbReference type="InterPro" id="IPR004116">
    <property type="entry name" value="Amelogenin"/>
</dbReference>
<accession>A0A8D2KUV6</accession>
<evidence type="ECO:0000256" key="3">
    <source>
        <dbReference type="ARBA" id="ARBA00022525"/>
    </source>
</evidence>
<evidence type="ECO:0008006" key="9">
    <source>
        <dbReference type="Google" id="ProtNLM"/>
    </source>
</evidence>
<dbReference type="Ensembl" id="ENSVKKT00000009144.1">
    <property type="protein sequence ID" value="ENSVKKP00000008916.1"/>
    <property type="gene ID" value="ENSVKKG00000006330.1"/>
</dbReference>
<dbReference type="PANTHER" id="PTHR46794">
    <property type="entry name" value="AMELOGENIN, Y ISOFORM"/>
    <property type="match status" value="1"/>
</dbReference>
<comment type="subcellular location">
    <subcellularLocation>
        <location evidence="1">Secreted</location>
        <location evidence="1">Extracellular space</location>
        <location evidence="1">Extracellular matrix</location>
    </subcellularLocation>
</comment>
<dbReference type="Proteomes" id="UP000694545">
    <property type="component" value="Unplaced"/>
</dbReference>
<evidence type="ECO:0000256" key="6">
    <source>
        <dbReference type="SAM" id="MobiDB-lite"/>
    </source>
</evidence>
<evidence type="ECO:0000313" key="8">
    <source>
        <dbReference type="Proteomes" id="UP000694545"/>
    </source>
</evidence>
<protein>
    <recommendedName>
        <fullName evidence="9">Amelogenin</fullName>
    </recommendedName>
</protein>
<dbReference type="GO" id="GO:0070166">
    <property type="term" value="P:enamel mineralization"/>
    <property type="evidence" value="ECO:0007669"/>
    <property type="project" value="TreeGrafter"/>
</dbReference>
<evidence type="ECO:0000256" key="5">
    <source>
        <dbReference type="ARBA" id="ARBA00022591"/>
    </source>
</evidence>
<name>A0A8D2KUV6_VARKO</name>
<dbReference type="PRINTS" id="PR01757">
    <property type="entry name" value="AMELOGENIN"/>
</dbReference>
<sequence>PGLKVFSVPAPNHRIPSLSRLYLHFLPSFRWAVNTLFRLGWMYPRYGYEPMGGWMHHTSGPMLHQTHFQGLHPMHPPLHQMQPQQPSLNPQMQQPGHSPFVPMTGQSNVIPHYQPAHAGPAQHPLPPHAGEHPMQPPQPGNPNHPIYPQQPGNPSQPMYPIQPLPPLIPDTPLESWPVDKTKQEEVVREHSCNLILLFYNSLLVHDMQSVWPPEL</sequence>
<evidence type="ECO:0000256" key="2">
    <source>
        <dbReference type="ARBA" id="ARBA00010383"/>
    </source>
</evidence>
<dbReference type="SMART" id="SM00818">
    <property type="entry name" value="Amelogenin"/>
    <property type="match status" value="1"/>
</dbReference>